<dbReference type="InterPro" id="IPR020471">
    <property type="entry name" value="AKR"/>
</dbReference>
<dbReference type="Pfam" id="PF00248">
    <property type="entry name" value="Aldo_ket_red"/>
    <property type="match status" value="1"/>
</dbReference>
<organism evidence="3 4">
    <name type="scientific">Paenibacillus sonchi</name>
    <dbReference type="NCBI Taxonomy" id="373687"/>
    <lineage>
        <taxon>Bacteria</taxon>
        <taxon>Bacillati</taxon>
        <taxon>Bacillota</taxon>
        <taxon>Bacilli</taxon>
        <taxon>Bacillales</taxon>
        <taxon>Paenibacillaceae</taxon>
        <taxon>Paenibacillus</taxon>
        <taxon>Paenibacillus sonchi group</taxon>
    </lineage>
</organism>
<keyword evidence="4" id="KW-1185">Reference proteome</keyword>
<evidence type="ECO:0000313" key="3">
    <source>
        <dbReference type="EMBL" id="QQZ62897.1"/>
    </source>
</evidence>
<feature type="domain" description="NADP-dependent oxidoreductase" evidence="2">
    <location>
        <begin position="38"/>
        <end position="170"/>
    </location>
</feature>
<dbReference type="SUPFAM" id="SSF51430">
    <property type="entry name" value="NAD(P)-linked oxidoreductase"/>
    <property type="match status" value="1"/>
</dbReference>
<dbReference type="InterPro" id="IPR036812">
    <property type="entry name" value="NAD(P)_OxRdtase_dom_sf"/>
</dbReference>
<reference evidence="3 4" key="1">
    <citation type="submission" date="2021-01" db="EMBL/GenBank/DDBJ databases">
        <title>Whole genome sequence of Paenibacillus sonchi LMG 24727 for comparative genomics.</title>
        <authorList>
            <person name="Lee G."/>
            <person name="Kim M.-J."/>
            <person name="Lim K."/>
            <person name="Shin J.-H."/>
        </authorList>
    </citation>
    <scope>NUCLEOTIDE SEQUENCE [LARGE SCALE GENOMIC DNA]</scope>
    <source>
        <strain evidence="3 4">LMG 24727</strain>
    </source>
</reference>
<keyword evidence="1" id="KW-0560">Oxidoreductase</keyword>
<dbReference type="InterPro" id="IPR023210">
    <property type="entry name" value="NADP_OxRdtase_dom"/>
</dbReference>
<evidence type="ECO:0000259" key="2">
    <source>
        <dbReference type="Pfam" id="PF00248"/>
    </source>
</evidence>
<evidence type="ECO:0000256" key="1">
    <source>
        <dbReference type="ARBA" id="ARBA00023002"/>
    </source>
</evidence>
<dbReference type="Proteomes" id="UP000595841">
    <property type="component" value="Chromosome"/>
</dbReference>
<dbReference type="AlphaFoldDB" id="A0A974PFA7"/>
<dbReference type="InterPro" id="IPR050523">
    <property type="entry name" value="AKR_Detox_Biosynth"/>
</dbReference>
<dbReference type="Gene3D" id="3.20.20.100">
    <property type="entry name" value="NADP-dependent oxidoreductase domain"/>
    <property type="match status" value="1"/>
</dbReference>
<dbReference type="PANTHER" id="PTHR43364:SF4">
    <property type="entry name" value="NAD(P)-LINKED OXIDOREDUCTASE SUPERFAMILY PROTEIN"/>
    <property type="match status" value="1"/>
</dbReference>
<dbReference type="GO" id="GO:0016491">
    <property type="term" value="F:oxidoreductase activity"/>
    <property type="evidence" value="ECO:0007669"/>
    <property type="project" value="UniProtKB-KW"/>
</dbReference>
<dbReference type="PANTHER" id="PTHR43364">
    <property type="entry name" value="NADH-SPECIFIC METHYLGLYOXAL REDUCTASE-RELATED"/>
    <property type="match status" value="1"/>
</dbReference>
<dbReference type="KEGG" id="pson:JI735_10425"/>
<name>A0A974PFA7_9BACL</name>
<protein>
    <submittedName>
        <fullName evidence="3">Aldo/keto reductase</fullName>
    </submittedName>
</protein>
<accession>A0A974PFA7</accession>
<sequence>MDELQDVGRHRSAGIRILSGYDDIWRQGLSDERCYGGADDGAAQKLVDEAIEAGINFFDTANQYGLGESEEIVGRALKGKRNEVVLSTKVRFRMGPGINQAGLSRGHILEQAEASLRRLGTDYIDLYQIHGLDPLTDWEETMRALDDLVTSGKVRYIGCSNLQGWQIVKANSISRQLGLRSFHATSLIIRLQAVILSGTLSLLFKIRRWAYLYGVRLQAVFSPASIHGTHKEGKTTAARNSISPG</sequence>
<dbReference type="PRINTS" id="PR00069">
    <property type="entry name" value="ALDKETRDTASE"/>
</dbReference>
<gene>
    <name evidence="3" type="ORF">JI735_10425</name>
</gene>
<proteinExistence type="predicted"/>
<dbReference type="GO" id="GO:0005829">
    <property type="term" value="C:cytosol"/>
    <property type="evidence" value="ECO:0007669"/>
    <property type="project" value="TreeGrafter"/>
</dbReference>
<evidence type="ECO:0000313" key="4">
    <source>
        <dbReference type="Proteomes" id="UP000595841"/>
    </source>
</evidence>
<dbReference type="EMBL" id="CP068595">
    <property type="protein sequence ID" value="QQZ62897.1"/>
    <property type="molecule type" value="Genomic_DNA"/>
</dbReference>